<reference evidence="8 9" key="1">
    <citation type="submission" date="2018-01" db="EMBL/GenBank/DDBJ databases">
        <authorList>
            <person name="Clerissi C."/>
        </authorList>
    </citation>
    <scope>NUCLEOTIDE SEQUENCE [LARGE SCALE GENOMIC DNA]</scope>
    <source>
        <strain evidence="8">Cupriavidus taiwanensis STM 8556</strain>
    </source>
</reference>
<comment type="similarity">
    <text evidence="2">Belongs to the GtrA family.</text>
</comment>
<keyword evidence="3 6" id="KW-0812">Transmembrane</keyword>
<organism evidence="8 9">
    <name type="scientific">Cupriavidus taiwanensis</name>
    <dbReference type="NCBI Taxonomy" id="164546"/>
    <lineage>
        <taxon>Bacteria</taxon>
        <taxon>Pseudomonadati</taxon>
        <taxon>Pseudomonadota</taxon>
        <taxon>Betaproteobacteria</taxon>
        <taxon>Burkholderiales</taxon>
        <taxon>Burkholderiaceae</taxon>
        <taxon>Cupriavidus</taxon>
    </lineage>
</organism>
<dbReference type="EMBL" id="OFTH01000043">
    <property type="protein sequence ID" value="SOZ71599.1"/>
    <property type="molecule type" value="Genomic_DNA"/>
</dbReference>
<dbReference type="PANTHER" id="PTHR38459:SF1">
    <property type="entry name" value="PROPHAGE BACTOPRENOL-LINKED GLUCOSE TRANSLOCASE HOMOLOG"/>
    <property type="match status" value="1"/>
</dbReference>
<feature type="transmembrane region" description="Helical" evidence="6">
    <location>
        <begin position="119"/>
        <end position="137"/>
    </location>
</feature>
<evidence type="ECO:0000256" key="4">
    <source>
        <dbReference type="ARBA" id="ARBA00022989"/>
    </source>
</evidence>
<evidence type="ECO:0000313" key="9">
    <source>
        <dbReference type="Proteomes" id="UP000256952"/>
    </source>
</evidence>
<evidence type="ECO:0000256" key="5">
    <source>
        <dbReference type="ARBA" id="ARBA00023136"/>
    </source>
</evidence>
<keyword evidence="4 6" id="KW-1133">Transmembrane helix</keyword>
<evidence type="ECO:0000259" key="7">
    <source>
        <dbReference type="Pfam" id="PF04138"/>
    </source>
</evidence>
<feature type="transmembrane region" description="Helical" evidence="6">
    <location>
        <begin position="21"/>
        <end position="39"/>
    </location>
</feature>
<dbReference type="PANTHER" id="PTHR38459">
    <property type="entry name" value="PROPHAGE BACTOPRENOL-LINKED GLUCOSE TRANSLOCASE HOMOLOG"/>
    <property type="match status" value="1"/>
</dbReference>
<evidence type="ECO:0000256" key="6">
    <source>
        <dbReference type="SAM" id="Phobius"/>
    </source>
</evidence>
<dbReference type="InterPro" id="IPR051401">
    <property type="entry name" value="GtrA_CellWall_Glycosyl"/>
</dbReference>
<comment type="caution">
    <text evidence="8">The sequence shown here is derived from an EMBL/GenBank/DDBJ whole genome shotgun (WGS) entry which is preliminary data.</text>
</comment>
<accession>A0A976B279</accession>
<dbReference type="InterPro" id="IPR007267">
    <property type="entry name" value="GtrA_DPMS_TM"/>
</dbReference>
<evidence type="ECO:0000313" key="8">
    <source>
        <dbReference type="EMBL" id="SOZ71599.1"/>
    </source>
</evidence>
<sequence>MTGQRGHGGAQTLPVRTAFGRYVLTGCALLLADLALFLSLTHAGIAPTVAQAASRGAGAIIGFIAHKRYSFRHGGMDARGLLSQGSGYGALTLAGVALSPFILALALRLCGERLLVAKLAAEVVLAGLNFIAMRWLFRSQPRSAATP</sequence>
<evidence type="ECO:0000256" key="3">
    <source>
        <dbReference type="ARBA" id="ARBA00022692"/>
    </source>
</evidence>
<protein>
    <recommendedName>
        <fullName evidence="7">GtrA/DPMS transmembrane domain-containing protein</fullName>
    </recommendedName>
</protein>
<name>A0A976B279_9BURK</name>
<evidence type="ECO:0000256" key="2">
    <source>
        <dbReference type="ARBA" id="ARBA00009399"/>
    </source>
</evidence>
<proteinExistence type="inferred from homology"/>
<dbReference type="GO" id="GO:0000271">
    <property type="term" value="P:polysaccharide biosynthetic process"/>
    <property type="evidence" value="ECO:0007669"/>
    <property type="project" value="InterPro"/>
</dbReference>
<gene>
    <name evidence="8" type="ORF">CBM2613_B180073</name>
</gene>
<dbReference type="Pfam" id="PF04138">
    <property type="entry name" value="GtrA_DPMS_TM"/>
    <property type="match status" value="1"/>
</dbReference>
<evidence type="ECO:0000256" key="1">
    <source>
        <dbReference type="ARBA" id="ARBA00004141"/>
    </source>
</evidence>
<feature type="domain" description="GtrA/DPMS transmembrane" evidence="7">
    <location>
        <begin position="21"/>
        <end position="136"/>
    </location>
</feature>
<comment type="subcellular location">
    <subcellularLocation>
        <location evidence="1">Membrane</location>
        <topology evidence="1">Multi-pass membrane protein</topology>
    </subcellularLocation>
</comment>
<dbReference type="Proteomes" id="UP000256952">
    <property type="component" value="Chromosome CBM2613_b"/>
</dbReference>
<dbReference type="AlphaFoldDB" id="A0A976B279"/>
<keyword evidence="5 6" id="KW-0472">Membrane</keyword>
<dbReference type="GO" id="GO:0005886">
    <property type="term" value="C:plasma membrane"/>
    <property type="evidence" value="ECO:0007669"/>
    <property type="project" value="TreeGrafter"/>
</dbReference>
<feature type="transmembrane region" description="Helical" evidence="6">
    <location>
        <begin position="86"/>
        <end position="107"/>
    </location>
</feature>